<dbReference type="InterPro" id="IPR007991">
    <property type="entry name" value="RNA_pol_I_trans_ini_fac_RRN3"/>
</dbReference>
<proteinExistence type="inferred from homology"/>
<name>A0AAN7TJS3_9PEZI</name>
<feature type="compositionally biased region" description="Acidic residues" evidence="2">
    <location>
        <begin position="647"/>
        <end position="661"/>
    </location>
</feature>
<evidence type="ECO:0000313" key="4">
    <source>
        <dbReference type="Proteomes" id="UP001310890"/>
    </source>
</evidence>
<feature type="compositionally biased region" description="Acidic residues" evidence="2">
    <location>
        <begin position="672"/>
        <end position="687"/>
    </location>
</feature>
<dbReference type="GO" id="GO:0005634">
    <property type="term" value="C:nucleus"/>
    <property type="evidence" value="ECO:0007669"/>
    <property type="project" value="TreeGrafter"/>
</dbReference>
<dbReference type="PANTHER" id="PTHR12790:SF0">
    <property type="entry name" value="RNA POLYMERASE I-SPECIFIC TRANSCRIPTION INITIATION FACTOR RRN3-RELATED"/>
    <property type="match status" value="1"/>
</dbReference>
<dbReference type="Pfam" id="PF05327">
    <property type="entry name" value="RRN3"/>
    <property type="match status" value="1"/>
</dbReference>
<dbReference type="GO" id="GO:0001181">
    <property type="term" value="F:RNA polymerase I general transcription initiation factor activity"/>
    <property type="evidence" value="ECO:0007669"/>
    <property type="project" value="InterPro"/>
</dbReference>
<reference evidence="3" key="1">
    <citation type="submission" date="2023-08" db="EMBL/GenBank/DDBJ databases">
        <title>Black Yeasts Isolated from many extreme environments.</title>
        <authorList>
            <person name="Coleine C."/>
            <person name="Stajich J.E."/>
            <person name="Selbmann L."/>
        </authorList>
    </citation>
    <scope>NUCLEOTIDE SEQUENCE</scope>
    <source>
        <strain evidence="3">CCFEE 5401</strain>
    </source>
</reference>
<comment type="similarity">
    <text evidence="1">Belongs to the RRN3 family.</text>
</comment>
<accession>A0AAN7TJS3</accession>
<feature type="compositionally biased region" description="Acidic residues" evidence="2">
    <location>
        <begin position="304"/>
        <end position="324"/>
    </location>
</feature>
<evidence type="ECO:0008006" key="5">
    <source>
        <dbReference type="Google" id="ProtNLM"/>
    </source>
</evidence>
<protein>
    <recommendedName>
        <fullName evidence="5">RNA polymerase I-specific transcription initiation factor RRN3</fullName>
    </recommendedName>
</protein>
<dbReference type="Proteomes" id="UP001310890">
    <property type="component" value="Unassembled WGS sequence"/>
</dbReference>
<dbReference type="EMBL" id="JAVRRL010000026">
    <property type="protein sequence ID" value="KAK5113110.1"/>
    <property type="molecule type" value="Genomic_DNA"/>
</dbReference>
<feature type="region of interest" description="Disordered" evidence="2">
    <location>
        <begin position="1"/>
        <end position="27"/>
    </location>
</feature>
<gene>
    <name evidence="3" type="ORF">LTR62_003689</name>
</gene>
<dbReference type="AlphaFoldDB" id="A0AAN7TJS3"/>
<dbReference type="GO" id="GO:0001042">
    <property type="term" value="F:RNA polymerase I core binding"/>
    <property type="evidence" value="ECO:0007669"/>
    <property type="project" value="TreeGrafter"/>
</dbReference>
<organism evidence="3 4">
    <name type="scientific">Meristemomyces frigidus</name>
    <dbReference type="NCBI Taxonomy" id="1508187"/>
    <lineage>
        <taxon>Eukaryota</taxon>
        <taxon>Fungi</taxon>
        <taxon>Dikarya</taxon>
        <taxon>Ascomycota</taxon>
        <taxon>Pezizomycotina</taxon>
        <taxon>Dothideomycetes</taxon>
        <taxon>Dothideomycetidae</taxon>
        <taxon>Mycosphaerellales</taxon>
        <taxon>Teratosphaeriaceae</taxon>
        <taxon>Meristemomyces</taxon>
    </lineage>
</organism>
<feature type="region of interest" description="Disordered" evidence="2">
    <location>
        <begin position="637"/>
        <end position="687"/>
    </location>
</feature>
<evidence type="ECO:0000256" key="1">
    <source>
        <dbReference type="ARBA" id="ARBA00010098"/>
    </source>
</evidence>
<evidence type="ECO:0000313" key="3">
    <source>
        <dbReference type="EMBL" id="KAK5113110.1"/>
    </source>
</evidence>
<comment type="caution">
    <text evidence="3">The sequence shown here is derived from an EMBL/GenBank/DDBJ whole genome shotgun (WGS) entry which is preliminary data.</text>
</comment>
<dbReference type="GO" id="GO:0006361">
    <property type="term" value="P:transcription initiation at RNA polymerase I promoter"/>
    <property type="evidence" value="ECO:0007669"/>
    <property type="project" value="InterPro"/>
</dbReference>
<sequence length="687" mass="77040">MLSLASSAGAMLPPPTPSSIIRPTIGKRDSSYLDTDDEANLSGATKRLKVAFNPTVDVRTIADDYSEKSFDLVKEEVRQGIEGHLAPADRRDDKRYAGLLELLGRDAEFDEAPSSKLLKKYLLAINAKVSSLGQCAKLVTALLKLSWLGRDDAFAALYTQFLASLATAHSKFIPSILEKLVGQFTRLPASTGRLQGEKSVSRARMFDRVHAALIILQQRMPSATATLMRTLQLEFPNDLATTRSYIQYQRHLLRLADALPELKAQILALLTQRLVSIDEQLQIDADDLDEGDEERLFLPKSAPADEDSDDSDADSGSDSEETMTDEERRLREMNLKLAKLDSTMDLLFEYYTPLVQTGLKAELNDAYQELLSHFETFILPHRTRYSQFLVFHFSQTLPEHAILFARQCLHSIFDSGRSLSLRLHACAYLASFTARGARLSRDLIQEIFAGLCQQLDTMRKRYEPGCRGPDKRSYAVYYAISQALLYIFCFRWRDLALGPTDPEPGDEETSEDDLLADGRELVWLPTMKEILPKNIHSRLNPLRVCSPAIVGEFAKLARHVGFLYVFSIVESNKRVRLGNAYAARATVTSEVGRRETAMDRKLGEAHLQLEAYFPFDPYALPNSKHWVVGDYNEWRDPEGMRQSDEQVVMEEESDGESDAGSEDGHDHMGAGADDDDDDDDDGVSISS</sequence>
<feature type="region of interest" description="Disordered" evidence="2">
    <location>
        <begin position="298"/>
        <end position="328"/>
    </location>
</feature>
<dbReference type="PANTHER" id="PTHR12790">
    <property type="entry name" value="TRANSCRIPTION INITIATION FACTOR IA RRN3"/>
    <property type="match status" value="1"/>
</dbReference>
<evidence type="ECO:0000256" key="2">
    <source>
        <dbReference type="SAM" id="MobiDB-lite"/>
    </source>
</evidence>